<dbReference type="SFLD" id="SFLDG01126">
    <property type="entry name" value="C1.2:_Nucleotidase_Like"/>
    <property type="match status" value="1"/>
</dbReference>
<reference evidence="2 3" key="1">
    <citation type="submission" date="2021-03" db="EMBL/GenBank/DDBJ databases">
        <title>Antimicrobial resistance genes in bacteria isolated from Japanese honey, and their potential for conferring macrolide and lincosamide resistance in the American foulbrood pathogen Paenibacillus larvae.</title>
        <authorList>
            <person name="Okamoto M."/>
            <person name="Kumagai M."/>
            <person name="Kanamori H."/>
            <person name="Takamatsu D."/>
        </authorList>
    </citation>
    <scope>NUCLEOTIDE SEQUENCE [LARGE SCALE GENOMIC DNA]</scope>
    <source>
        <strain evidence="2 3">J15TS10</strain>
    </source>
</reference>
<name>A0ABQ4MPE1_9BACL</name>
<dbReference type="EMBL" id="BOSM01000002">
    <property type="protein sequence ID" value="GIP57836.1"/>
    <property type="molecule type" value="Genomic_DNA"/>
</dbReference>
<keyword evidence="3" id="KW-1185">Reference proteome</keyword>
<dbReference type="InterPro" id="IPR023214">
    <property type="entry name" value="HAD_sf"/>
</dbReference>
<dbReference type="PANTHER" id="PTHR16504">
    <property type="entry name" value="5'(3')-DEOXYRIBONUCLEOTIDASE"/>
    <property type="match status" value="1"/>
</dbReference>
<dbReference type="InterPro" id="IPR010708">
    <property type="entry name" value="5'(3')-deoxyribonucleotidase"/>
</dbReference>
<organism evidence="2 3">
    <name type="scientific">Paenibacillus woosongensis</name>
    <dbReference type="NCBI Taxonomy" id="307580"/>
    <lineage>
        <taxon>Bacteria</taxon>
        <taxon>Bacillati</taxon>
        <taxon>Bacillota</taxon>
        <taxon>Bacilli</taxon>
        <taxon>Bacillales</taxon>
        <taxon>Paenibacillaceae</taxon>
        <taxon>Paenibacillus</taxon>
    </lineage>
</organism>
<dbReference type="SFLD" id="SFLDG01146">
    <property type="entry name" value="C1.2.2"/>
    <property type="match status" value="1"/>
</dbReference>
<dbReference type="SUPFAM" id="SSF56784">
    <property type="entry name" value="HAD-like"/>
    <property type="match status" value="1"/>
</dbReference>
<comment type="caution">
    <text evidence="2">The sequence shown here is derived from an EMBL/GenBank/DDBJ whole genome shotgun (WGS) entry which is preliminary data.</text>
</comment>
<dbReference type="PANTHER" id="PTHR16504:SF4">
    <property type="entry name" value="5'(3')-DEOXYRIBONUCLEOTIDASE"/>
    <property type="match status" value="1"/>
</dbReference>
<comment type="similarity">
    <text evidence="1">Belongs to the 5'(3')-deoxyribonucleotidase family.</text>
</comment>
<dbReference type="SFLD" id="SFLDS00003">
    <property type="entry name" value="Haloacid_Dehalogenase"/>
    <property type="match status" value="1"/>
</dbReference>
<dbReference type="Gene3D" id="3.40.50.1000">
    <property type="entry name" value="HAD superfamily/HAD-like"/>
    <property type="match status" value="1"/>
</dbReference>
<dbReference type="InterPro" id="IPR036412">
    <property type="entry name" value="HAD-like_sf"/>
</dbReference>
<dbReference type="Pfam" id="PF06941">
    <property type="entry name" value="NT5C"/>
    <property type="match status" value="1"/>
</dbReference>
<dbReference type="Proteomes" id="UP000681290">
    <property type="component" value="Unassembled WGS sequence"/>
</dbReference>
<proteinExistence type="inferred from homology"/>
<gene>
    <name evidence="2" type="primary">yorS</name>
    <name evidence="2" type="ORF">J15TS10_16500</name>
</gene>
<evidence type="ECO:0000313" key="3">
    <source>
        <dbReference type="Proteomes" id="UP000681290"/>
    </source>
</evidence>
<sequence>MNMRKKIVAIDMDDTICHLIPKALYYHNMQYPGLQLMMEQVTSFDLSGIWHPECTEEAFFGRPGLYEELDIFDEYTIEEIRKMTEKYDIIVITAARPSSVPEKWNWMQKHLPFIPFENFFVAKRKYLVGFDLLIDDGPHNIIAASEAGKETILIPRPWNAHIQHQYQLKDNWQGMSDLVDQMLASKTK</sequence>
<evidence type="ECO:0000256" key="1">
    <source>
        <dbReference type="ARBA" id="ARBA00009589"/>
    </source>
</evidence>
<evidence type="ECO:0000313" key="2">
    <source>
        <dbReference type="EMBL" id="GIP57836.1"/>
    </source>
</evidence>
<accession>A0ABQ4MPE1</accession>
<protein>
    <submittedName>
        <fullName evidence="2">5'(3')-deoxyribonucleotidase</fullName>
    </submittedName>
</protein>